<dbReference type="GO" id="GO:0016787">
    <property type="term" value="F:hydrolase activity"/>
    <property type="evidence" value="ECO:0007669"/>
    <property type="project" value="UniProtKB-KW"/>
</dbReference>
<dbReference type="EMBL" id="FOQD01000025">
    <property type="protein sequence ID" value="SFJ61797.1"/>
    <property type="molecule type" value="Genomic_DNA"/>
</dbReference>
<dbReference type="Pfam" id="PF05013">
    <property type="entry name" value="FGase"/>
    <property type="match status" value="1"/>
</dbReference>
<evidence type="ECO:0000313" key="2">
    <source>
        <dbReference type="Proteomes" id="UP000199518"/>
    </source>
</evidence>
<sequence>MTRVKSATRQALTLVITCEHGGNEIPAAYRHCFHTASEALDSHRGYDPGALELAKRIAKTFQTPLHHETRSRLLIELNRSLHHKRLFSEFSRILPEPTRQKLIDGIYQPYRDKVTAQIAKGVKAGRVVHISVHSFTPVMRGKTRRTDIGLLFDPRRSLEKDVCRKWKLALQQSAPGLGIHYNLPYRGTSDGFTKVLREQFGEKKYAGIEIEVNQKYPLGEPGVWKHIQQLVISSLENVIDDMETIGQN</sequence>
<dbReference type="STRING" id="1576369.SAMN05421753_12567"/>
<keyword evidence="1" id="KW-0378">Hydrolase</keyword>
<dbReference type="RefSeq" id="WP_092056876.1">
    <property type="nucleotide sequence ID" value="NZ_FOQD01000025.1"/>
</dbReference>
<proteinExistence type="predicted"/>
<evidence type="ECO:0000313" key="1">
    <source>
        <dbReference type="EMBL" id="SFJ61797.1"/>
    </source>
</evidence>
<keyword evidence="2" id="KW-1185">Reference proteome</keyword>
<dbReference type="SUPFAM" id="SSF53187">
    <property type="entry name" value="Zn-dependent exopeptidases"/>
    <property type="match status" value="1"/>
</dbReference>
<protein>
    <submittedName>
        <fullName evidence="1">Predicted N-formylglutamate amidohydrolase</fullName>
    </submittedName>
</protein>
<name>A0A1I3SWV7_9PLAN</name>
<dbReference type="OrthoDB" id="9815326at2"/>
<organism evidence="1 2">
    <name type="scientific">Planctomicrobium piriforme</name>
    <dbReference type="NCBI Taxonomy" id="1576369"/>
    <lineage>
        <taxon>Bacteria</taxon>
        <taxon>Pseudomonadati</taxon>
        <taxon>Planctomycetota</taxon>
        <taxon>Planctomycetia</taxon>
        <taxon>Planctomycetales</taxon>
        <taxon>Planctomycetaceae</taxon>
        <taxon>Planctomicrobium</taxon>
    </lineage>
</organism>
<reference evidence="2" key="1">
    <citation type="submission" date="2016-10" db="EMBL/GenBank/DDBJ databases">
        <authorList>
            <person name="Varghese N."/>
            <person name="Submissions S."/>
        </authorList>
    </citation>
    <scope>NUCLEOTIDE SEQUENCE [LARGE SCALE GENOMIC DNA]</scope>
    <source>
        <strain evidence="2">DSM 26348</strain>
    </source>
</reference>
<dbReference type="InterPro" id="IPR007709">
    <property type="entry name" value="N-FG_amidohydro"/>
</dbReference>
<gene>
    <name evidence="1" type="ORF">SAMN05421753_12567</name>
</gene>
<dbReference type="Gene3D" id="3.40.630.40">
    <property type="entry name" value="Zn-dependent exopeptidases"/>
    <property type="match status" value="1"/>
</dbReference>
<dbReference type="Proteomes" id="UP000199518">
    <property type="component" value="Unassembled WGS sequence"/>
</dbReference>
<accession>A0A1I3SWV7</accession>
<dbReference type="AlphaFoldDB" id="A0A1I3SWV7"/>